<dbReference type="PANTHER" id="PTHR43047">
    <property type="entry name" value="TWO-COMPONENT HISTIDINE PROTEIN KINASE"/>
    <property type="match status" value="1"/>
</dbReference>
<dbReference type="GO" id="GO:0000155">
    <property type="term" value="F:phosphorelay sensor kinase activity"/>
    <property type="evidence" value="ECO:0007669"/>
    <property type="project" value="TreeGrafter"/>
</dbReference>
<dbReference type="PANTHER" id="PTHR43047:SF72">
    <property type="entry name" value="OSMOSENSING HISTIDINE PROTEIN KINASE SLN1"/>
    <property type="match status" value="1"/>
</dbReference>
<dbReference type="InterPro" id="IPR005467">
    <property type="entry name" value="His_kinase_dom"/>
</dbReference>
<keyword evidence="5" id="KW-0472">Membrane</keyword>
<evidence type="ECO:0000256" key="5">
    <source>
        <dbReference type="SAM" id="Phobius"/>
    </source>
</evidence>
<feature type="transmembrane region" description="Helical" evidence="5">
    <location>
        <begin position="271"/>
        <end position="292"/>
    </location>
</feature>
<sequence>MKAMWDFCLGLLMLAALLCPGQAIAQISSPDRNGIQSSPTLRSTSTIAIPVIPLYAGSDGPPLAPYIRYARHVAGDAASENWDNLAPDLLELNVSKIQFGPGGPNTILVRFRVQNASAKQGTWLLTTGRGAMKDFKLAERVNGQTRLLIDGTNLEQVRELLHLYHSFTHVLELAPGEEREFALSFQGVHSTLLPLAIQTNETFIEQRYWNIALIAGGVLGLLSLAIIMVIFYSTTGRPEFLWLGLADLMLTAYILHIPGYTTFYFLYDKSIWIFAIGLILPSAHAFFCAQFARVFLKTSVNFPVVNKVLIGLMLLWAFVSLRRTYLALNDLATDTAWLDTVTVLSIAMSQIMLPSIAILAVIRMGSQYWPLIVAWGGWALFNIYALSSTIALVPGLPFNWHYVGIAALLSALFATLALALHIRRVHIDKLVYERGLNKSLQKQIEIQEDAIRLEREKASAIATINDQDNLIHASGHDSQQVLMALNSIANVTEKMPSDALPSNLGDLLKSSASYLQDIVSTTTSGAISGFENSSFIALTRFRFAELIQPIEMIYRPLFIKKQIELKVDIRSDHWIVSDRALLARVLSNLLSNSLKFTQRGEVTLTAWTEHRKAVLEVRDTGIGMDPDLLSRLGGPQEGRVKIRDGEGSGFGLLSSRTIISRLFGTLEIDSRKGSGTTITVSLPLSDAKRAEPVPANGMKNIVSQIALVDVDEISRREFEDQHLCMSCGDRKQDNTQIIPVTHDNSASMRSWIGSFSDLGLVKPVWSDMLDHPAVQNVQNRAYGK</sequence>
<reference evidence="9" key="1">
    <citation type="submission" date="2016-11" db="EMBL/GenBank/DDBJ databases">
        <authorList>
            <person name="Varghese N."/>
            <person name="Submissions S."/>
        </authorList>
    </citation>
    <scope>NUCLEOTIDE SEQUENCE [LARGE SCALE GENOMIC DNA]</scope>
    <source>
        <strain evidence="9">DSM 22363</strain>
    </source>
</reference>
<keyword evidence="5" id="KW-1133">Transmembrane helix</keyword>
<feature type="domain" description="Histidine kinase" evidence="7">
    <location>
        <begin position="473"/>
        <end position="686"/>
    </location>
</feature>
<dbReference type="SMART" id="SM00387">
    <property type="entry name" value="HATPase_c"/>
    <property type="match status" value="1"/>
</dbReference>
<keyword evidence="9" id="KW-1185">Reference proteome</keyword>
<keyword evidence="4 8" id="KW-0418">Kinase</keyword>
<evidence type="ECO:0000256" key="2">
    <source>
        <dbReference type="ARBA" id="ARBA00012438"/>
    </source>
</evidence>
<dbReference type="EC" id="2.7.13.3" evidence="2"/>
<dbReference type="GO" id="GO:0009927">
    <property type="term" value="F:histidine phosphotransfer kinase activity"/>
    <property type="evidence" value="ECO:0007669"/>
    <property type="project" value="TreeGrafter"/>
</dbReference>
<feature type="signal peptide" evidence="6">
    <location>
        <begin position="1"/>
        <end position="25"/>
    </location>
</feature>
<dbReference type="SUPFAM" id="SSF55874">
    <property type="entry name" value="ATPase domain of HSP90 chaperone/DNA topoisomerase II/histidine kinase"/>
    <property type="match status" value="1"/>
</dbReference>
<protein>
    <recommendedName>
        <fullName evidence="2">histidine kinase</fullName>
        <ecNumber evidence="2">2.7.13.3</ecNumber>
    </recommendedName>
</protein>
<evidence type="ECO:0000256" key="1">
    <source>
        <dbReference type="ARBA" id="ARBA00000085"/>
    </source>
</evidence>
<dbReference type="PROSITE" id="PS50109">
    <property type="entry name" value="HIS_KIN"/>
    <property type="match status" value="1"/>
</dbReference>
<feature type="transmembrane region" description="Helical" evidence="5">
    <location>
        <begin position="240"/>
        <end position="259"/>
    </location>
</feature>
<keyword evidence="3" id="KW-0808">Transferase</keyword>
<evidence type="ECO:0000256" key="6">
    <source>
        <dbReference type="SAM" id="SignalP"/>
    </source>
</evidence>
<dbReference type="Gene3D" id="3.30.565.10">
    <property type="entry name" value="Histidine kinase-like ATPase, C-terminal domain"/>
    <property type="match status" value="1"/>
</dbReference>
<dbReference type="PRINTS" id="PR00344">
    <property type="entry name" value="BCTRLSENSOR"/>
</dbReference>
<gene>
    <name evidence="8" type="ORF">SAMN02745824_3462</name>
</gene>
<dbReference type="GO" id="GO:0005886">
    <property type="term" value="C:plasma membrane"/>
    <property type="evidence" value="ECO:0007669"/>
    <property type="project" value="TreeGrafter"/>
</dbReference>
<keyword evidence="6" id="KW-0732">Signal</keyword>
<feature type="chain" id="PRO_5012500914" description="histidine kinase" evidence="6">
    <location>
        <begin position="26"/>
        <end position="784"/>
    </location>
</feature>
<evidence type="ECO:0000256" key="4">
    <source>
        <dbReference type="ARBA" id="ARBA00022777"/>
    </source>
</evidence>
<evidence type="ECO:0000256" key="3">
    <source>
        <dbReference type="ARBA" id="ARBA00022679"/>
    </source>
</evidence>
<feature type="transmembrane region" description="Helical" evidence="5">
    <location>
        <begin position="208"/>
        <end position="233"/>
    </location>
</feature>
<dbReference type="STRING" id="1123272.SAMN02745824_3462"/>
<evidence type="ECO:0000313" key="8">
    <source>
        <dbReference type="EMBL" id="SIO23335.1"/>
    </source>
</evidence>
<feature type="transmembrane region" description="Helical" evidence="5">
    <location>
        <begin position="369"/>
        <end position="393"/>
    </location>
</feature>
<dbReference type="InterPro" id="IPR003594">
    <property type="entry name" value="HATPase_dom"/>
</dbReference>
<evidence type="ECO:0000259" key="7">
    <source>
        <dbReference type="PROSITE" id="PS50109"/>
    </source>
</evidence>
<dbReference type="InterPro" id="IPR011623">
    <property type="entry name" value="7TMR_DISM_rcpt_extracell_dom1"/>
</dbReference>
<dbReference type="InterPro" id="IPR004358">
    <property type="entry name" value="Sig_transdc_His_kin-like_C"/>
</dbReference>
<evidence type="ECO:0000313" key="9">
    <source>
        <dbReference type="Proteomes" id="UP000185192"/>
    </source>
</evidence>
<feature type="transmembrane region" description="Helical" evidence="5">
    <location>
        <begin position="399"/>
        <end position="420"/>
    </location>
</feature>
<dbReference type="EMBL" id="FSQW01000002">
    <property type="protein sequence ID" value="SIO23335.1"/>
    <property type="molecule type" value="Genomic_DNA"/>
</dbReference>
<comment type="catalytic activity">
    <reaction evidence="1">
        <text>ATP + protein L-histidine = ADP + protein N-phospho-L-histidine.</text>
        <dbReference type="EC" id="2.7.13.3"/>
    </reaction>
</comment>
<feature type="transmembrane region" description="Helical" evidence="5">
    <location>
        <begin position="304"/>
        <end position="321"/>
    </location>
</feature>
<dbReference type="InterPro" id="IPR036890">
    <property type="entry name" value="HATPase_C_sf"/>
</dbReference>
<proteinExistence type="predicted"/>
<dbReference type="Pfam" id="PF07695">
    <property type="entry name" value="7TMR-DISM_7TM"/>
    <property type="match status" value="1"/>
</dbReference>
<dbReference type="Proteomes" id="UP000185192">
    <property type="component" value="Unassembled WGS sequence"/>
</dbReference>
<feature type="transmembrane region" description="Helical" evidence="5">
    <location>
        <begin position="341"/>
        <end position="362"/>
    </location>
</feature>
<dbReference type="Pfam" id="PF02518">
    <property type="entry name" value="HATPase_c"/>
    <property type="match status" value="1"/>
</dbReference>
<name>A0A1N6HUJ7_9SPHN</name>
<organism evidence="8 9">
    <name type="scientific">Parasphingorhabdus marina DSM 22363</name>
    <dbReference type="NCBI Taxonomy" id="1123272"/>
    <lineage>
        <taxon>Bacteria</taxon>
        <taxon>Pseudomonadati</taxon>
        <taxon>Pseudomonadota</taxon>
        <taxon>Alphaproteobacteria</taxon>
        <taxon>Sphingomonadales</taxon>
        <taxon>Sphingomonadaceae</taxon>
        <taxon>Parasphingorhabdus</taxon>
    </lineage>
</organism>
<dbReference type="AlphaFoldDB" id="A0A1N6HUJ7"/>
<accession>A0A1N6HUJ7</accession>
<keyword evidence="5" id="KW-0812">Transmembrane</keyword>